<evidence type="ECO:0000256" key="1">
    <source>
        <dbReference type="SAM" id="Phobius"/>
    </source>
</evidence>
<dbReference type="Pfam" id="PF13548">
    <property type="entry name" value="DUF4126"/>
    <property type="match status" value="1"/>
</dbReference>
<sequence>MFALLTSAGLSAAAGLNAYIPFLIVALISRYTDVLTLPSQFAWIESPWAIGIGVLFLLLETVLDKIPAVDFLNDIAGTVIRPTTGALVFAATTAAQEAEQNSTFLANNPWVGVLLGGLTAAVVHTGKMLGRPIVNVSTLGIGAPVVSTVEDGTSFTMSLIAIFLPALMLVILAVLLFALWKIIRFAARRRRAGSTRSRTTNPRTSDPHVIDGETVIHDDTVHGEILEGEIED</sequence>
<keyword evidence="1" id="KW-1133">Transmembrane helix</keyword>
<evidence type="ECO:0000259" key="2">
    <source>
        <dbReference type="Pfam" id="PF13548"/>
    </source>
</evidence>
<dbReference type="AlphaFoldDB" id="A0A4V2KRB9"/>
<feature type="transmembrane region" description="Helical" evidence="1">
    <location>
        <begin position="155"/>
        <end position="180"/>
    </location>
</feature>
<dbReference type="OrthoDB" id="161516at2"/>
<protein>
    <submittedName>
        <fullName evidence="3">DUF4126 domain-containing protein</fullName>
    </submittedName>
</protein>
<evidence type="ECO:0000313" key="4">
    <source>
        <dbReference type="Proteomes" id="UP000293036"/>
    </source>
</evidence>
<dbReference type="RefSeq" id="WP_131279146.1">
    <property type="nucleotide sequence ID" value="NZ_JBHSLR010000009.1"/>
</dbReference>
<organism evidence="3 4">
    <name type="scientific">Arcanobacterium bovis</name>
    <dbReference type="NCBI Taxonomy" id="2529275"/>
    <lineage>
        <taxon>Bacteria</taxon>
        <taxon>Bacillati</taxon>
        <taxon>Actinomycetota</taxon>
        <taxon>Actinomycetes</taxon>
        <taxon>Actinomycetales</taxon>
        <taxon>Actinomycetaceae</taxon>
        <taxon>Arcanobacterium</taxon>
    </lineage>
</organism>
<dbReference type="EMBL" id="SJDT01000001">
    <property type="protein sequence ID" value="TBW23704.1"/>
    <property type="molecule type" value="Genomic_DNA"/>
</dbReference>
<dbReference type="InterPro" id="IPR025196">
    <property type="entry name" value="DUF4126"/>
</dbReference>
<reference evidence="3 4" key="1">
    <citation type="submission" date="2019-02" db="EMBL/GenBank/DDBJ databases">
        <title>Arcanobacterium bovis sp. nov., isolated from the milk of a cow with mastitis.</title>
        <authorList>
            <person name="Sammra O."/>
            <person name="Foster G."/>
            <person name="Hassan A."/>
            <person name="Alssahen M."/>
            <person name="Laemmler C."/>
            <person name="Borowiak M."/>
            <person name="Malorny B."/>
            <person name="Abdulmawjood A."/>
        </authorList>
    </citation>
    <scope>NUCLEOTIDE SEQUENCE [LARGE SCALE GENOMIC DNA]</scope>
    <source>
        <strain evidence="3 4">C605018/01/1</strain>
    </source>
</reference>
<evidence type="ECO:0000313" key="3">
    <source>
        <dbReference type="EMBL" id="TBW23704.1"/>
    </source>
</evidence>
<proteinExistence type="predicted"/>
<name>A0A4V2KRB9_9ACTO</name>
<dbReference type="Proteomes" id="UP000293036">
    <property type="component" value="Unassembled WGS sequence"/>
</dbReference>
<comment type="caution">
    <text evidence="3">The sequence shown here is derived from an EMBL/GenBank/DDBJ whole genome shotgun (WGS) entry which is preliminary data.</text>
</comment>
<feature type="domain" description="DUF4126" evidence="2">
    <location>
        <begin position="4"/>
        <end position="183"/>
    </location>
</feature>
<keyword evidence="4" id="KW-1185">Reference proteome</keyword>
<keyword evidence="1" id="KW-0812">Transmembrane</keyword>
<gene>
    <name evidence="3" type="ORF">EZJ44_00755</name>
</gene>
<keyword evidence="1" id="KW-0472">Membrane</keyword>
<feature type="transmembrane region" description="Helical" evidence="1">
    <location>
        <begin position="42"/>
        <end position="63"/>
    </location>
</feature>
<accession>A0A4V2KRB9</accession>